<gene>
    <name evidence="1" type="ORF">GCM10023260_03370</name>
</gene>
<proteinExistence type="predicted"/>
<reference evidence="2" key="1">
    <citation type="journal article" date="2019" name="Int. J. Syst. Evol. Microbiol.">
        <title>The Global Catalogue of Microorganisms (GCM) 10K type strain sequencing project: providing services to taxonomists for standard genome sequencing and annotation.</title>
        <authorList>
            <consortium name="The Broad Institute Genomics Platform"/>
            <consortium name="The Broad Institute Genome Sequencing Center for Infectious Disease"/>
            <person name="Wu L."/>
            <person name="Ma J."/>
        </authorList>
    </citation>
    <scope>NUCLEOTIDE SEQUENCE [LARGE SCALE GENOMIC DNA]</scope>
    <source>
        <strain evidence="2">JCM 17706</strain>
    </source>
</reference>
<evidence type="ECO:0000313" key="2">
    <source>
        <dbReference type="Proteomes" id="UP001501525"/>
    </source>
</evidence>
<organism evidence="1 2">
    <name type="scientific">Bartonella acomydis</name>
    <dbReference type="NCBI Taxonomy" id="686234"/>
    <lineage>
        <taxon>Bacteria</taxon>
        <taxon>Pseudomonadati</taxon>
        <taxon>Pseudomonadota</taxon>
        <taxon>Alphaproteobacteria</taxon>
        <taxon>Hyphomicrobiales</taxon>
        <taxon>Bartonellaceae</taxon>
        <taxon>Bartonella</taxon>
    </lineage>
</organism>
<keyword evidence="2" id="KW-1185">Reference proteome</keyword>
<sequence length="54" mass="6167">MNINFGLFPPIASKEHLGKRLPSKEKKLAKKQALTTRALNDCTQWLAEKNNLFL</sequence>
<dbReference type="Gene3D" id="3.50.50.60">
    <property type="entry name" value="FAD/NAD(P)-binding domain"/>
    <property type="match status" value="1"/>
</dbReference>
<dbReference type="InterPro" id="IPR036188">
    <property type="entry name" value="FAD/NAD-bd_sf"/>
</dbReference>
<protein>
    <submittedName>
        <fullName evidence="1">Uncharacterized protein</fullName>
    </submittedName>
</protein>
<accession>A0ABP9MHG8</accession>
<comment type="caution">
    <text evidence="1">The sequence shown here is derived from an EMBL/GenBank/DDBJ whole genome shotgun (WGS) entry which is preliminary data.</text>
</comment>
<dbReference type="EMBL" id="BAABIY010000011">
    <property type="protein sequence ID" value="GAA5095412.1"/>
    <property type="molecule type" value="Genomic_DNA"/>
</dbReference>
<dbReference type="Proteomes" id="UP001501525">
    <property type="component" value="Unassembled WGS sequence"/>
</dbReference>
<evidence type="ECO:0000313" key="1">
    <source>
        <dbReference type="EMBL" id="GAA5095412.1"/>
    </source>
</evidence>
<name>A0ABP9MHG8_9HYPH</name>